<dbReference type="InterPro" id="IPR021333">
    <property type="entry name" value="DUF2946"/>
</dbReference>
<dbReference type="Proteomes" id="UP001201217">
    <property type="component" value="Unassembled WGS sequence"/>
</dbReference>
<sequence length="137" mass="14862">MFRHCLRMAGLLLPRFSKQECGVALAIFLMFQAMLPSYAAALSSSNHEDGLILCTSHGLINVSQQDVPKTPHVPTEEDGLCVLAQLAGFGAHIAPVIELDAHDAGLLVLPNVNEPFSGYSRLDDYRPQAQRAPPQVI</sequence>
<gene>
    <name evidence="1" type="ORF">L1I42_14365</name>
</gene>
<comment type="caution">
    <text evidence="1">The sequence shown here is derived from an EMBL/GenBank/DDBJ whole genome shotgun (WGS) entry which is preliminary data.</text>
</comment>
<evidence type="ECO:0000313" key="2">
    <source>
        <dbReference type="Proteomes" id="UP001201217"/>
    </source>
</evidence>
<protein>
    <recommendedName>
        <fullName evidence="3">DUF2946 domain-containing protein</fullName>
    </recommendedName>
</protein>
<keyword evidence="2" id="KW-1185">Reference proteome</keyword>
<evidence type="ECO:0000313" key="1">
    <source>
        <dbReference type="EMBL" id="MCF4099675.1"/>
    </source>
</evidence>
<dbReference type="Pfam" id="PF11162">
    <property type="entry name" value="DUF2946"/>
    <property type="match status" value="1"/>
</dbReference>
<name>A0ABS9ED38_9HYPH</name>
<dbReference type="EMBL" id="JAKGTI010000003">
    <property type="protein sequence ID" value="MCF4099675.1"/>
    <property type="molecule type" value="Genomic_DNA"/>
</dbReference>
<proteinExistence type="predicted"/>
<accession>A0ABS9ED38</accession>
<reference evidence="1 2" key="1">
    <citation type="submission" date="2022-01" db="EMBL/GenBank/DDBJ databases">
        <title>Maritalea mediterranea sp. nov., isolated from marine plastic residues from the Malva-rosa beach (Valencia, Spain).</title>
        <authorList>
            <person name="Vidal-Verdu A."/>
            <person name="Molina-Menor E."/>
            <person name="Pascual J."/>
            <person name="Pereto J."/>
            <person name="Porcar M."/>
        </authorList>
    </citation>
    <scope>NUCLEOTIDE SEQUENCE [LARGE SCALE GENOMIC DNA]</scope>
    <source>
        <strain evidence="1 2">P4.10X</strain>
    </source>
</reference>
<dbReference type="RefSeq" id="WP_236115357.1">
    <property type="nucleotide sequence ID" value="NZ_JAKGTI010000003.1"/>
</dbReference>
<organism evidence="1 2">
    <name type="scientific">Maritalea mediterranea</name>
    <dbReference type="NCBI Taxonomy" id="2909667"/>
    <lineage>
        <taxon>Bacteria</taxon>
        <taxon>Pseudomonadati</taxon>
        <taxon>Pseudomonadota</taxon>
        <taxon>Alphaproteobacteria</taxon>
        <taxon>Hyphomicrobiales</taxon>
        <taxon>Devosiaceae</taxon>
        <taxon>Maritalea</taxon>
    </lineage>
</organism>
<evidence type="ECO:0008006" key="3">
    <source>
        <dbReference type="Google" id="ProtNLM"/>
    </source>
</evidence>